<reference evidence="2 3" key="1">
    <citation type="journal article" date="2012" name="J. Bacteriol.">
        <title>Complete genome sequences of Desulfosporosinus orientis DSM765T, Desulfosporosinus youngiae DSM17734T, Desulfosporosinus meridiei DSM13257T, and Desulfosporosinus acidiphilus DSM22704T.</title>
        <authorList>
            <person name="Pester M."/>
            <person name="Brambilla E."/>
            <person name="Alazard D."/>
            <person name="Rattei T."/>
            <person name="Weinmaier T."/>
            <person name="Han J."/>
            <person name="Lucas S."/>
            <person name="Lapidus A."/>
            <person name="Cheng J.F."/>
            <person name="Goodwin L."/>
            <person name="Pitluck S."/>
            <person name="Peters L."/>
            <person name="Ovchinnikova G."/>
            <person name="Teshima H."/>
            <person name="Detter J.C."/>
            <person name="Han C.S."/>
            <person name="Tapia R."/>
            <person name="Land M.L."/>
            <person name="Hauser L."/>
            <person name="Kyrpides N.C."/>
            <person name="Ivanova N.N."/>
            <person name="Pagani I."/>
            <person name="Huntmann M."/>
            <person name="Wei C.L."/>
            <person name="Davenport K.W."/>
            <person name="Daligault H."/>
            <person name="Chain P.S."/>
            <person name="Chen A."/>
            <person name="Mavromatis K."/>
            <person name="Markowitz V."/>
            <person name="Szeto E."/>
            <person name="Mikhailova N."/>
            <person name="Pati A."/>
            <person name="Wagner M."/>
            <person name="Woyke T."/>
            <person name="Ollivier B."/>
            <person name="Klenk H.P."/>
            <person name="Spring S."/>
            <person name="Loy A."/>
        </authorList>
    </citation>
    <scope>NUCLEOTIDE SEQUENCE [LARGE SCALE GENOMIC DNA]</scope>
    <source>
        <strain evidence="3">DSM 22704 / JCM 16185 / SJ4</strain>
    </source>
</reference>
<dbReference type="Proteomes" id="UP000002892">
    <property type="component" value="Chromosome"/>
</dbReference>
<feature type="domain" description="Peptidoglycan binding-like" evidence="1">
    <location>
        <begin position="24"/>
        <end position="80"/>
    </location>
</feature>
<dbReference type="InterPro" id="IPR036366">
    <property type="entry name" value="PGBDSf"/>
</dbReference>
<dbReference type="SUPFAM" id="SSF47090">
    <property type="entry name" value="PGBD-like"/>
    <property type="match status" value="2"/>
</dbReference>
<keyword evidence="3" id="KW-1185">Reference proteome</keyword>
<dbReference type="RefSeq" id="WP_014826942.1">
    <property type="nucleotide sequence ID" value="NC_018068.1"/>
</dbReference>
<protein>
    <submittedName>
        <fullName evidence="2">Putative peptidoglycan-binding domain-containing protein</fullName>
    </submittedName>
</protein>
<evidence type="ECO:0000313" key="3">
    <source>
        <dbReference type="Proteomes" id="UP000002892"/>
    </source>
</evidence>
<evidence type="ECO:0000313" key="2">
    <source>
        <dbReference type="EMBL" id="AFM40936.1"/>
    </source>
</evidence>
<evidence type="ECO:0000259" key="1">
    <source>
        <dbReference type="Pfam" id="PF01471"/>
    </source>
</evidence>
<accession>I4D562</accession>
<dbReference type="InterPro" id="IPR002477">
    <property type="entry name" value="Peptidoglycan-bd-like"/>
</dbReference>
<name>I4D562_DESAJ</name>
<dbReference type="EMBL" id="CP003639">
    <property type="protein sequence ID" value="AFM40936.1"/>
    <property type="molecule type" value="Genomic_DNA"/>
</dbReference>
<gene>
    <name evidence="2" type="ordered locus">Desaci_1959</name>
</gene>
<dbReference type="Pfam" id="PF01471">
    <property type="entry name" value="PG_binding_1"/>
    <property type="match status" value="2"/>
</dbReference>
<dbReference type="eggNOG" id="COG3409">
    <property type="taxonomic scope" value="Bacteria"/>
</dbReference>
<dbReference type="Gene3D" id="1.10.101.10">
    <property type="entry name" value="PGBD-like superfamily/PGBD"/>
    <property type="match status" value="2"/>
</dbReference>
<dbReference type="KEGG" id="dai:Desaci_1959"/>
<organism evidence="2 3">
    <name type="scientific">Desulfosporosinus acidiphilus (strain DSM 22704 / JCM 16185 / SJ4)</name>
    <dbReference type="NCBI Taxonomy" id="646529"/>
    <lineage>
        <taxon>Bacteria</taxon>
        <taxon>Bacillati</taxon>
        <taxon>Bacillota</taxon>
        <taxon>Clostridia</taxon>
        <taxon>Eubacteriales</taxon>
        <taxon>Desulfitobacteriaceae</taxon>
        <taxon>Desulfosporosinus</taxon>
    </lineage>
</organism>
<dbReference type="HOGENOM" id="CLU_111573_3_0_9"/>
<sequence>MDQRHGQHYFPHYSSCPILKEGSTGPEVLKLQELLMANGYPPGSLDGIFGPITKSAVLAFQAQNNLVQDGVVGKHTWNALGIHCGSVPVDHCPTLYERNTGPAVIELQEILKRKGFYPGMVDGVFGPITKTAVLSFQENMGLVQDGIVGRKTWNALGVHCI</sequence>
<dbReference type="InterPro" id="IPR036365">
    <property type="entry name" value="PGBD-like_sf"/>
</dbReference>
<feature type="domain" description="Peptidoglycan binding-like" evidence="1">
    <location>
        <begin position="100"/>
        <end position="156"/>
    </location>
</feature>
<dbReference type="AlphaFoldDB" id="I4D562"/>
<proteinExistence type="predicted"/>